<dbReference type="Pfam" id="PF03993">
    <property type="entry name" value="DUF349"/>
    <property type="match status" value="3"/>
</dbReference>
<protein>
    <submittedName>
        <fullName evidence="3">DUF349 domain-containing protein</fullName>
    </submittedName>
</protein>
<name>A0AAJ1BC44_9ACTO</name>
<evidence type="ECO:0000256" key="1">
    <source>
        <dbReference type="SAM" id="Coils"/>
    </source>
</evidence>
<reference evidence="3" key="1">
    <citation type="submission" date="2022-01" db="EMBL/GenBank/DDBJ databases">
        <title>Collection of gut derived symbiotic bacterial strains cultured from healthy donors.</title>
        <authorList>
            <person name="Lin H."/>
            <person name="Kohout C."/>
            <person name="Waligurski E."/>
            <person name="Pamer E.G."/>
        </authorList>
    </citation>
    <scope>NUCLEOTIDE SEQUENCE</scope>
    <source>
        <strain evidence="3">DFI.7.46</strain>
    </source>
</reference>
<evidence type="ECO:0000313" key="4">
    <source>
        <dbReference type="Proteomes" id="UP001200537"/>
    </source>
</evidence>
<proteinExistence type="predicted"/>
<dbReference type="InterPro" id="IPR007139">
    <property type="entry name" value="DUF349"/>
</dbReference>
<sequence length="446" mass="50949">MTEQPDTAPKPKPVPTPGKIRLAKENLPVKPVKTPDFSAALPFGRVDDEGRVWVKDGEAERQIGQFPAEVPDNPLNIYVRRYLDIAAQVSLFAERLPRLAEREIDQTMKSLREQVSEPAAVGDLPALREKVAQLQEQADKRKEEAAAQRAEAKEESRKNREKVVTRAEEIAAQDSARTQWKNSGKELRDLLDEWKRLQHAGPRIDRGIEDELWKRFASARSTFDKKRRAFFTELDATQAQAKAAKEKLIAEAEALSDSTNWGETARAYRDLMQRWKSAGRASRRDDDALWQRFHRAQQKFFDARNAQSEAVNALEGENLAKKEALLVKAEALKELTDVEEIKSRLRPLQEQWDEIGHVPRADIDRVERRMRAVEDHLRDLEEEIWRKSNPETKARAAGMAGQLKDLIDQIKTEIAQAEADGDTKKAAELQESLKAREAWLKQVESF</sequence>
<dbReference type="RefSeq" id="WP_238128124.1">
    <property type="nucleotide sequence ID" value="NZ_JAGZYF010000006.1"/>
</dbReference>
<feature type="region of interest" description="Disordered" evidence="2">
    <location>
        <begin position="1"/>
        <end position="25"/>
    </location>
</feature>
<feature type="region of interest" description="Disordered" evidence="2">
    <location>
        <begin position="134"/>
        <end position="162"/>
    </location>
</feature>
<comment type="caution">
    <text evidence="3">The sequence shown here is derived from an EMBL/GenBank/DDBJ whole genome shotgun (WGS) entry which is preliminary data.</text>
</comment>
<dbReference type="Proteomes" id="UP001200537">
    <property type="component" value="Unassembled WGS sequence"/>
</dbReference>
<dbReference type="AlphaFoldDB" id="A0AAJ1BC44"/>
<gene>
    <name evidence="3" type="ORF">L0M99_06455</name>
</gene>
<evidence type="ECO:0000313" key="3">
    <source>
        <dbReference type="EMBL" id="MCG4618132.1"/>
    </source>
</evidence>
<dbReference type="EMBL" id="JAKNHJ010000011">
    <property type="protein sequence ID" value="MCG4618132.1"/>
    <property type="molecule type" value="Genomic_DNA"/>
</dbReference>
<feature type="coiled-coil region" evidence="1">
    <location>
        <begin position="363"/>
        <end position="420"/>
    </location>
</feature>
<accession>A0AAJ1BC44</accession>
<evidence type="ECO:0000256" key="2">
    <source>
        <dbReference type="SAM" id="MobiDB-lite"/>
    </source>
</evidence>
<keyword evidence="1" id="KW-0175">Coiled coil</keyword>
<organism evidence="3 4">
    <name type="scientific">Varibaculum cambriense</name>
    <dbReference type="NCBI Taxonomy" id="184870"/>
    <lineage>
        <taxon>Bacteria</taxon>
        <taxon>Bacillati</taxon>
        <taxon>Actinomycetota</taxon>
        <taxon>Actinomycetes</taxon>
        <taxon>Actinomycetales</taxon>
        <taxon>Actinomycetaceae</taxon>
        <taxon>Varibaculum</taxon>
    </lineage>
</organism>